<evidence type="ECO:0000256" key="6">
    <source>
        <dbReference type="ARBA" id="ARBA00022989"/>
    </source>
</evidence>
<accession>A0A5E4NQV8</accession>
<gene>
    <name evidence="12" type="ORF">CINCED_3A022245</name>
</gene>
<keyword evidence="5" id="KW-0735">Signal-anchor</keyword>
<dbReference type="GO" id="GO:0005787">
    <property type="term" value="C:signal peptidase complex"/>
    <property type="evidence" value="ECO:0007669"/>
    <property type="project" value="UniProtKB-UniRule"/>
</dbReference>
<dbReference type="Proteomes" id="UP000325440">
    <property type="component" value="Unassembled WGS sequence"/>
</dbReference>
<dbReference type="PANTHER" id="PTHR12804:SF0">
    <property type="entry name" value="SIGNAL PEPTIDASE COMPLEX SUBUNIT 3"/>
    <property type="match status" value="1"/>
</dbReference>
<dbReference type="OrthoDB" id="10261524at2759"/>
<keyword evidence="13" id="KW-1185">Reference proteome</keyword>
<evidence type="ECO:0000256" key="4">
    <source>
        <dbReference type="ARBA" id="ARBA00022824"/>
    </source>
</evidence>
<comment type="function">
    <text evidence="9">Essential component of the signal peptidase complex (SPC) which catalyzes the cleavage of N-terminal signal sequences from nascent proteins as they are translocated into the lumen of the endoplasmic reticulum. Essential for the SPC catalytic activity, possibly by stabilizing and positioning the active center of the complex close to the lumenal surface.</text>
</comment>
<feature type="transmembrane region" description="Helical" evidence="11">
    <location>
        <begin position="12"/>
        <end position="35"/>
    </location>
</feature>
<dbReference type="PROSITE" id="PS51257">
    <property type="entry name" value="PROKAR_LIPOPROTEIN"/>
    <property type="match status" value="1"/>
</dbReference>
<comment type="subcellular location">
    <subcellularLocation>
        <location evidence="1">Endoplasmic reticulum membrane</location>
        <topology evidence="1">Single-pass type II membrane protein</topology>
    </subcellularLocation>
</comment>
<comment type="similarity">
    <text evidence="2 10">Belongs to the SPCS3 family.</text>
</comment>
<keyword evidence="3 11" id="KW-0812">Transmembrane</keyword>
<evidence type="ECO:0000256" key="7">
    <source>
        <dbReference type="ARBA" id="ARBA00023136"/>
    </source>
</evidence>
<dbReference type="Pfam" id="PF04573">
    <property type="entry name" value="SPC22"/>
    <property type="match status" value="1"/>
</dbReference>
<evidence type="ECO:0000256" key="8">
    <source>
        <dbReference type="ARBA" id="ARBA00029556"/>
    </source>
</evidence>
<dbReference type="EMBL" id="CABPRJ010002412">
    <property type="protein sequence ID" value="VVC45776.1"/>
    <property type="molecule type" value="Genomic_DNA"/>
</dbReference>
<dbReference type="PANTHER" id="PTHR12804">
    <property type="entry name" value="MICROSOMAL SIGNAL PEPTIDASE 23 KD SUBUNIT SPC22/23"/>
    <property type="match status" value="1"/>
</dbReference>
<evidence type="ECO:0000256" key="10">
    <source>
        <dbReference type="PIRNR" id="PIRNR016089"/>
    </source>
</evidence>
<name>A0A5E4NQV8_9HEMI</name>
<evidence type="ECO:0000256" key="11">
    <source>
        <dbReference type="SAM" id="Phobius"/>
    </source>
</evidence>
<dbReference type="GO" id="GO:0045047">
    <property type="term" value="P:protein targeting to ER"/>
    <property type="evidence" value="ECO:0007669"/>
    <property type="project" value="TreeGrafter"/>
</dbReference>
<keyword evidence="7 10" id="KW-0472">Membrane</keyword>
<sequence>MHSLLARGNAVLAYTLSVLVTLTFACFLSTIMVDYRTATEMKTLKIEVKNLPEYGVSKKLNDLGHITFNLDTDILFFITINLFNWNVKQLFVYMTAEYETPTNELNQIILWDKIILRGENSNLHLKNMRTKYYFWDDGNGLRGNKNVTLTLSYNIIPNVGRLPIIGAIGSHTFSFPSQYTR</sequence>
<evidence type="ECO:0000313" key="12">
    <source>
        <dbReference type="EMBL" id="VVC45776.1"/>
    </source>
</evidence>
<dbReference type="InterPro" id="IPR007653">
    <property type="entry name" value="SPC3"/>
</dbReference>
<evidence type="ECO:0000256" key="1">
    <source>
        <dbReference type="ARBA" id="ARBA00004648"/>
    </source>
</evidence>
<evidence type="ECO:0000256" key="9">
    <source>
        <dbReference type="ARBA" id="ARBA00046080"/>
    </source>
</evidence>
<keyword evidence="6 11" id="KW-1133">Transmembrane helix</keyword>
<dbReference type="AlphaFoldDB" id="A0A5E4NQV8"/>
<evidence type="ECO:0000256" key="3">
    <source>
        <dbReference type="ARBA" id="ARBA00022692"/>
    </source>
</evidence>
<evidence type="ECO:0000313" key="13">
    <source>
        <dbReference type="Proteomes" id="UP000325440"/>
    </source>
</evidence>
<evidence type="ECO:0000256" key="5">
    <source>
        <dbReference type="ARBA" id="ARBA00022968"/>
    </source>
</evidence>
<keyword evidence="4 10" id="KW-0256">Endoplasmic reticulum</keyword>
<evidence type="ECO:0000256" key="2">
    <source>
        <dbReference type="ARBA" id="ARBA00009289"/>
    </source>
</evidence>
<dbReference type="PIRSF" id="PIRSF016089">
    <property type="entry name" value="SPC22"/>
    <property type="match status" value="1"/>
</dbReference>
<protein>
    <recommendedName>
        <fullName evidence="8 10">Signal peptidase complex subunit 3</fullName>
    </recommendedName>
</protein>
<reference evidence="12 13" key="1">
    <citation type="submission" date="2019-08" db="EMBL/GenBank/DDBJ databases">
        <authorList>
            <person name="Alioto T."/>
            <person name="Alioto T."/>
            <person name="Gomez Garrido J."/>
        </authorList>
    </citation>
    <scope>NUCLEOTIDE SEQUENCE [LARGE SCALE GENOMIC DNA]</scope>
</reference>
<organism evidence="12 13">
    <name type="scientific">Cinara cedri</name>
    <dbReference type="NCBI Taxonomy" id="506608"/>
    <lineage>
        <taxon>Eukaryota</taxon>
        <taxon>Metazoa</taxon>
        <taxon>Ecdysozoa</taxon>
        <taxon>Arthropoda</taxon>
        <taxon>Hexapoda</taxon>
        <taxon>Insecta</taxon>
        <taxon>Pterygota</taxon>
        <taxon>Neoptera</taxon>
        <taxon>Paraneoptera</taxon>
        <taxon>Hemiptera</taxon>
        <taxon>Sternorrhyncha</taxon>
        <taxon>Aphidomorpha</taxon>
        <taxon>Aphidoidea</taxon>
        <taxon>Aphididae</taxon>
        <taxon>Lachninae</taxon>
        <taxon>Cinara</taxon>
    </lineage>
</organism>
<proteinExistence type="inferred from homology"/>
<dbReference type="GO" id="GO:0006465">
    <property type="term" value="P:signal peptide processing"/>
    <property type="evidence" value="ECO:0007669"/>
    <property type="project" value="UniProtKB-UniRule"/>
</dbReference>